<dbReference type="GO" id="GO:0046872">
    <property type="term" value="F:metal ion binding"/>
    <property type="evidence" value="ECO:0007669"/>
    <property type="project" value="UniProtKB-UniRule"/>
</dbReference>
<dbReference type="InterPro" id="IPR036264">
    <property type="entry name" value="Bact_exopeptidase_dim_dom"/>
</dbReference>
<evidence type="ECO:0000256" key="5">
    <source>
        <dbReference type="ARBA" id="ARBA00022833"/>
    </source>
</evidence>
<dbReference type="GO" id="GO:0008237">
    <property type="term" value="F:metallopeptidase activity"/>
    <property type="evidence" value="ECO:0007669"/>
    <property type="project" value="UniProtKB-KW"/>
</dbReference>
<gene>
    <name evidence="11" type="primary">pepT</name>
    <name evidence="11" type="ORF">L21SP4_02090</name>
</gene>
<dbReference type="Gene3D" id="3.40.630.10">
    <property type="entry name" value="Zn peptidases"/>
    <property type="match status" value="1"/>
</dbReference>
<dbReference type="PROSITE" id="PS00758">
    <property type="entry name" value="ARGE_DAPE_CPG2_1"/>
    <property type="match status" value="1"/>
</dbReference>
<dbReference type="EMBL" id="CP010904">
    <property type="protein sequence ID" value="AKJ65322.1"/>
    <property type="molecule type" value="Genomic_DNA"/>
</dbReference>
<keyword evidence="6" id="KW-0482">Metalloprotease</keyword>
<dbReference type="PANTHER" id="PTHR42994:SF2">
    <property type="entry name" value="PEPTIDASE"/>
    <property type="match status" value="1"/>
</dbReference>
<evidence type="ECO:0000256" key="8">
    <source>
        <dbReference type="PIRSR" id="PIRSR001123-1"/>
    </source>
</evidence>
<dbReference type="SUPFAM" id="SSF53187">
    <property type="entry name" value="Zn-dependent exopeptidases"/>
    <property type="match status" value="1"/>
</dbReference>
<dbReference type="EC" id="3.4.11.4" evidence="11"/>
<feature type="domain" description="Peptidase M20 dimerisation" evidence="10">
    <location>
        <begin position="186"/>
        <end position="287"/>
    </location>
</feature>
<dbReference type="STRING" id="1307763.L21SP4_02090"/>
<dbReference type="Pfam" id="PF07687">
    <property type="entry name" value="M20_dimer"/>
    <property type="match status" value="1"/>
</dbReference>
<evidence type="ECO:0000256" key="1">
    <source>
        <dbReference type="ARBA" id="ARBA00001947"/>
    </source>
</evidence>
<evidence type="ECO:0000313" key="11">
    <source>
        <dbReference type="EMBL" id="AKJ65322.1"/>
    </source>
</evidence>
<comment type="cofactor">
    <cofactor evidence="9">
        <name>a divalent metal cation</name>
        <dbReference type="ChEBI" id="CHEBI:60240"/>
    </cofactor>
    <text evidence="9">Binds 2 divalent metal cations per subunit.</text>
</comment>
<reference evidence="12" key="1">
    <citation type="submission" date="2015-02" db="EMBL/GenBank/DDBJ databases">
        <title>Description and complete genome sequence of the first cultured representative of the subdivision 5 of the Verrucomicrobia phylum.</title>
        <authorList>
            <person name="Spring S."/>
            <person name="Bunk B."/>
            <person name="Sproer C."/>
            <person name="Klenk H.-P."/>
        </authorList>
    </citation>
    <scope>NUCLEOTIDE SEQUENCE [LARGE SCALE GENOMIC DNA]</scope>
    <source>
        <strain evidence="12">L21-Fru-AB</strain>
    </source>
</reference>
<dbReference type="Proteomes" id="UP000035268">
    <property type="component" value="Chromosome"/>
</dbReference>
<feature type="active site" description="Proton acceptor" evidence="8">
    <location>
        <position position="148"/>
    </location>
</feature>
<evidence type="ECO:0000256" key="6">
    <source>
        <dbReference type="ARBA" id="ARBA00023049"/>
    </source>
</evidence>
<evidence type="ECO:0000256" key="7">
    <source>
        <dbReference type="PIRNR" id="PIRNR001123"/>
    </source>
</evidence>
<dbReference type="InterPro" id="IPR002933">
    <property type="entry name" value="Peptidase_M20"/>
</dbReference>
<dbReference type="InterPro" id="IPR011650">
    <property type="entry name" value="Peptidase_M20_dimer"/>
</dbReference>
<keyword evidence="2" id="KW-0645">Protease</keyword>
<accession>A0A0G3EIU3</accession>
<dbReference type="GO" id="GO:0045148">
    <property type="term" value="F:tripeptide aminopeptidase activity"/>
    <property type="evidence" value="ECO:0007669"/>
    <property type="project" value="UniProtKB-EC"/>
</dbReference>
<dbReference type="GO" id="GO:0006508">
    <property type="term" value="P:proteolysis"/>
    <property type="evidence" value="ECO:0007669"/>
    <property type="project" value="UniProtKB-KW"/>
</dbReference>
<dbReference type="Gene3D" id="3.30.70.360">
    <property type="match status" value="1"/>
</dbReference>
<comment type="similarity">
    <text evidence="7">Belongs to the peptidase M42 family.</text>
</comment>
<dbReference type="Pfam" id="PF01546">
    <property type="entry name" value="Peptidase_M20"/>
    <property type="match status" value="1"/>
</dbReference>
<protein>
    <submittedName>
        <fullName evidence="11">Peptidase T</fullName>
        <ecNumber evidence="11">3.4.11.4</ecNumber>
    </submittedName>
</protein>
<feature type="binding site" evidence="9">
    <location>
        <position position="149"/>
    </location>
    <ligand>
        <name>Zn(2+)</name>
        <dbReference type="ChEBI" id="CHEBI:29105"/>
        <label>2</label>
    </ligand>
</feature>
<keyword evidence="11" id="KW-0031">Aminopeptidase</keyword>
<keyword evidence="12" id="KW-1185">Reference proteome</keyword>
<dbReference type="InterPro" id="IPR008007">
    <property type="entry name" value="Peptidase_M42"/>
</dbReference>
<dbReference type="InterPro" id="IPR001261">
    <property type="entry name" value="ArgE/DapE_CS"/>
</dbReference>
<sequence>MTAPAIDERRAVDNLLSLLAVEGLSGRETRVAEKVANLLVEAGCRPEWIAHDSAHRKAGAGFECGNLIVRLPGKRGLPRVMFSGHMDTVPLCRGAEPVRRGGRIESKGETGLGADNRTAVAAIVTAAQHLLGHGIPRRPLTLLFTVAEEVGLCGARYVTKKDLGHPSMGFNLDGGDPAKLIVGAIGATRWTAEIRGRSSHAGVHPEQGISAGLIASRAVADLAERGWFGAIGKSGGRGTANVGKMNGGMANNQVMDHMTVTGECRSHSRKFLARITSAWRTAFERAAVSVRNHEGQCGSVSFEFEDDYEAFRLNKSAPVVREAQRAADATGLTPETVIMDGGLDASFFNQRGIPTVTLGAGAHAIHTTDEYADLDEYLAGCRLLMELARA</sequence>
<evidence type="ECO:0000256" key="2">
    <source>
        <dbReference type="ARBA" id="ARBA00022670"/>
    </source>
</evidence>
<dbReference type="KEGG" id="vbl:L21SP4_02090"/>
<feature type="binding site" evidence="9">
    <location>
        <position position="115"/>
    </location>
    <ligand>
        <name>Zn(2+)</name>
        <dbReference type="ChEBI" id="CHEBI:29105"/>
        <label>1</label>
    </ligand>
</feature>
<dbReference type="AlphaFoldDB" id="A0A0G3EIU3"/>
<keyword evidence="5" id="KW-0862">Zinc</keyword>
<reference evidence="11 12" key="2">
    <citation type="journal article" date="2016" name="ISME J.">
        <title>Characterization of the first cultured representative of Verrucomicrobia subdivision 5 indicates the proposal of a novel phylum.</title>
        <authorList>
            <person name="Spring S."/>
            <person name="Bunk B."/>
            <person name="Sproer C."/>
            <person name="Schumann P."/>
            <person name="Rohde M."/>
            <person name="Tindall B.J."/>
            <person name="Klenk H.P."/>
        </authorList>
    </citation>
    <scope>NUCLEOTIDE SEQUENCE [LARGE SCALE GENOMIC DNA]</scope>
    <source>
        <strain evidence="11 12">L21-Fru-AB</strain>
    </source>
</reference>
<organism evidence="11 12">
    <name type="scientific">Kiritimatiella glycovorans</name>
    <dbReference type="NCBI Taxonomy" id="1307763"/>
    <lineage>
        <taxon>Bacteria</taxon>
        <taxon>Pseudomonadati</taxon>
        <taxon>Kiritimatiellota</taxon>
        <taxon>Kiritimatiellia</taxon>
        <taxon>Kiritimatiellales</taxon>
        <taxon>Kiritimatiellaceae</taxon>
        <taxon>Kiritimatiella</taxon>
    </lineage>
</organism>
<evidence type="ECO:0000256" key="3">
    <source>
        <dbReference type="ARBA" id="ARBA00022723"/>
    </source>
</evidence>
<dbReference type="SUPFAM" id="SSF55031">
    <property type="entry name" value="Bacterial exopeptidase dimerisation domain"/>
    <property type="match status" value="1"/>
</dbReference>
<evidence type="ECO:0000256" key="9">
    <source>
        <dbReference type="PIRSR" id="PIRSR001123-2"/>
    </source>
</evidence>
<evidence type="ECO:0000313" key="12">
    <source>
        <dbReference type="Proteomes" id="UP000035268"/>
    </source>
</evidence>
<dbReference type="PANTHER" id="PTHR42994">
    <property type="entry name" value="PEPTIDASE T"/>
    <property type="match status" value="1"/>
</dbReference>
<name>A0A0G3EIU3_9BACT</name>
<evidence type="ECO:0000259" key="10">
    <source>
        <dbReference type="Pfam" id="PF07687"/>
    </source>
</evidence>
<dbReference type="RefSeq" id="WP_052882562.1">
    <property type="nucleotide sequence ID" value="NZ_CP010904.1"/>
</dbReference>
<keyword evidence="4 11" id="KW-0378">Hydrolase</keyword>
<keyword evidence="3 9" id="KW-0479">Metal-binding</keyword>
<comment type="cofactor">
    <cofactor evidence="1">
        <name>Zn(2+)</name>
        <dbReference type="ChEBI" id="CHEBI:29105"/>
    </cofactor>
</comment>
<evidence type="ECO:0000256" key="4">
    <source>
        <dbReference type="ARBA" id="ARBA00022801"/>
    </source>
</evidence>
<feature type="binding site" evidence="9">
    <location>
        <position position="115"/>
    </location>
    <ligand>
        <name>Zn(2+)</name>
        <dbReference type="ChEBI" id="CHEBI:29105"/>
        <label>2</label>
    </ligand>
</feature>
<proteinExistence type="inferred from homology"/>
<dbReference type="OrthoDB" id="9804934at2"/>
<dbReference type="PIRSF" id="PIRSF001123">
    <property type="entry name" value="PepA_GA"/>
    <property type="match status" value="1"/>
</dbReference>